<dbReference type="InterPro" id="IPR006311">
    <property type="entry name" value="TAT_signal"/>
</dbReference>
<organism evidence="3 4">
    <name type="scientific">Massilia aerilata</name>
    <dbReference type="NCBI Taxonomy" id="453817"/>
    <lineage>
        <taxon>Bacteria</taxon>
        <taxon>Pseudomonadati</taxon>
        <taxon>Pseudomonadota</taxon>
        <taxon>Betaproteobacteria</taxon>
        <taxon>Burkholderiales</taxon>
        <taxon>Oxalobacteraceae</taxon>
        <taxon>Telluria group</taxon>
        <taxon>Massilia</taxon>
    </lineage>
</organism>
<dbReference type="InterPro" id="IPR038765">
    <property type="entry name" value="Papain-like_cys_pep_sf"/>
</dbReference>
<dbReference type="SUPFAM" id="SSF54001">
    <property type="entry name" value="Cysteine proteinases"/>
    <property type="match status" value="1"/>
</dbReference>
<dbReference type="Gene3D" id="3.10.620.30">
    <property type="match status" value="1"/>
</dbReference>
<evidence type="ECO:0000256" key="1">
    <source>
        <dbReference type="SAM" id="SignalP"/>
    </source>
</evidence>
<dbReference type="Pfam" id="PF01841">
    <property type="entry name" value="Transglut_core"/>
    <property type="match status" value="1"/>
</dbReference>
<dbReference type="RefSeq" id="WP_379765305.1">
    <property type="nucleotide sequence ID" value="NZ_JBHSMZ010000001.1"/>
</dbReference>
<dbReference type="EMBL" id="JBHSMZ010000001">
    <property type="protein sequence ID" value="MFC5546946.1"/>
    <property type="molecule type" value="Genomic_DNA"/>
</dbReference>
<keyword evidence="4" id="KW-1185">Reference proteome</keyword>
<evidence type="ECO:0000259" key="2">
    <source>
        <dbReference type="SMART" id="SM00460"/>
    </source>
</evidence>
<proteinExistence type="predicted"/>
<gene>
    <name evidence="3" type="ORF">ACFPO9_00275</name>
</gene>
<dbReference type="SMART" id="SM00460">
    <property type="entry name" value="TGc"/>
    <property type="match status" value="1"/>
</dbReference>
<accession>A0ABW0RQ65</accession>
<feature type="signal peptide" evidence="1">
    <location>
        <begin position="1"/>
        <end position="31"/>
    </location>
</feature>
<dbReference type="InterPro" id="IPR002931">
    <property type="entry name" value="Transglutaminase-like"/>
</dbReference>
<evidence type="ECO:0000313" key="4">
    <source>
        <dbReference type="Proteomes" id="UP001596086"/>
    </source>
</evidence>
<dbReference type="PANTHER" id="PTHR38339:SF1">
    <property type="entry name" value="TRANSGLUTAMINASE-LIKE DOMAIN-CONTAINING PROTEIN"/>
    <property type="match status" value="1"/>
</dbReference>
<name>A0ABW0RQ65_9BURK</name>
<sequence length="374" mass="41145">MENKKPMHRRAVLKAATGALLAGALPRTLLAQNQAAEAERHFDPRPGDWKSFEVVTRVKLQRAAGPSTVWIPLPSVDTDWQRTLSNNWSGNAKSMKVGSDPHYGARFLVAEFDGSAPPVLEVVSRIQTRDRAENWKKPSPGAESSDDLRLWLQPTDLMPLDGIVRKTALQITSGAKTDEDKVQRIYDWIVLNTFREPKVKGCGTGDIKTMLETGNFGGKCADLNGLFVGLCRASGVPARDVYGIRIAPSAFGYKELGGKPASLQGAQHCRAEVYLKRHGWVAMDPADVAKVMRQETPNWIKDPDHPLVAPVKQALFGGWEGNWMGYNFAHDVRLPGFDAGKVGFLMYPQAESRGEAYDALAPDSFAYTITSRAI</sequence>
<dbReference type="PROSITE" id="PS51318">
    <property type="entry name" value="TAT"/>
    <property type="match status" value="1"/>
</dbReference>
<protein>
    <submittedName>
        <fullName evidence="3">Transglutaminase family protein</fullName>
    </submittedName>
</protein>
<reference evidence="4" key="1">
    <citation type="journal article" date="2019" name="Int. J. Syst. Evol. Microbiol.">
        <title>The Global Catalogue of Microorganisms (GCM) 10K type strain sequencing project: providing services to taxonomists for standard genome sequencing and annotation.</title>
        <authorList>
            <consortium name="The Broad Institute Genomics Platform"/>
            <consortium name="The Broad Institute Genome Sequencing Center for Infectious Disease"/>
            <person name="Wu L."/>
            <person name="Ma J."/>
        </authorList>
    </citation>
    <scope>NUCLEOTIDE SEQUENCE [LARGE SCALE GENOMIC DNA]</scope>
    <source>
        <strain evidence="4">CGMCC 4.5798</strain>
    </source>
</reference>
<feature type="domain" description="Transglutaminase-like" evidence="2">
    <location>
        <begin position="212"/>
        <end position="287"/>
    </location>
</feature>
<evidence type="ECO:0000313" key="3">
    <source>
        <dbReference type="EMBL" id="MFC5546946.1"/>
    </source>
</evidence>
<comment type="caution">
    <text evidence="3">The sequence shown here is derived from an EMBL/GenBank/DDBJ whole genome shotgun (WGS) entry which is preliminary data.</text>
</comment>
<keyword evidence="1" id="KW-0732">Signal</keyword>
<dbReference type="PANTHER" id="PTHR38339">
    <property type="entry name" value="TRANSGLUTAMINASE DOMAIN PROTEIN"/>
    <property type="match status" value="1"/>
</dbReference>
<dbReference type="Proteomes" id="UP001596086">
    <property type="component" value="Unassembled WGS sequence"/>
</dbReference>
<feature type="chain" id="PRO_5045102929" evidence="1">
    <location>
        <begin position="32"/>
        <end position="374"/>
    </location>
</feature>